<evidence type="ECO:0000313" key="3">
    <source>
        <dbReference type="EMBL" id="ESO06715.1"/>
    </source>
</evidence>
<evidence type="ECO:0000313" key="5">
    <source>
        <dbReference type="Proteomes" id="UP000015101"/>
    </source>
</evidence>
<dbReference type="AlphaFoldDB" id="T1FQ08"/>
<feature type="region of interest" description="Disordered" evidence="1">
    <location>
        <begin position="529"/>
        <end position="551"/>
    </location>
</feature>
<dbReference type="KEGG" id="hro:HELRODRAFT_188467"/>
<evidence type="ECO:0000256" key="1">
    <source>
        <dbReference type="SAM" id="MobiDB-lite"/>
    </source>
</evidence>
<sequence length="777" mass="86972">MRCGIDVCGDLLKRSNSSSASTYSGVNNFRALQSKYKSPHDLRLSSDYNILRDLQRRNEVPKTHHNSAELSSRSSHSSYYDEVSSTVEDISPLIPQSSVHNRESYKNYAAISTDSIGESTIQQIHPTPPQVDLDSLSVAGDDDTSIPRISKMNDPDYKKNKPVKPQTIVKPCTKSENKIIESLIQMSQNMSVLQGQKNKSNSKHKPKLKLEKKKFSEESKSSQPYKSTLTEEKTYSELIDRDIKSRFLIDPSRITSRHHHSSISDSENPLTHIDKSVLHEGMVMSRSDGSEVPHVENQLKFYSNKPKSNSCEGTISQRSCNKTLFGNIDLRPMITTSSQSLPTPTSLECRSNLMLHRQASTPLPNFSTELSVSDSSDHGPPLPAKTGSRSNLSSPLYSLDELFSSIKRSTRNDPFCSLSPPPPTPPQRTLHAKLSQPLQNNLSSQAHIYNPNKHNHPNSHTILEIPACHPEIRSNVTPQLPARQIVGNISNENPPLPPKSKHTTSLAHKHSTLNGVERLHREEEDIVEETSEVASDSSTFNPSKDSVGPEGCPDNCLWKQSFPAESESRNALPSTKSSRNVALNIYDTSNATHDTCLQTIFDEEIIKEVNKPTPGRYDTSDSVVYEEVPNFADSRMKYKRRFVFIQQFFIEVILFSISCSKFTRFNGHDGQKFFTHEKQQFIALESTNGDGFYGNCNIWLFGFFEMSKNIKKTSGINDKNLSFPFFTNPRYLSLKNFVAYHIVNGMILCCGIGGVLCPKQSMKLRSGMNCGTASKTA</sequence>
<keyword evidence="5" id="KW-1185">Reference proteome</keyword>
<dbReference type="CTD" id="20210905"/>
<reference evidence="3 5" key="2">
    <citation type="journal article" date="2013" name="Nature">
        <title>Insights into bilaterian evolution from three spiralian genomes.</title>
        <authorList>
            <person name="Simakov O."/>
            <person name="Marletaz F."/>
            <person name="Cho S.J."/>
            <person name="Edsinger-Gonzales E."/>
            <person name="Havlak P."/>
            <person name="Hellsten U."/>
            <person name="Kuo D.H."/>
            <person name="Larsson T."/>
            <person name="Lv J."/>
            <person name="Arendt D."/>
            <person name="Savage R."/>
            <person name="Osoegawa K."/>
            <person name="de Jong P."/>
            <person name="Grimwood J."/>
            <person name="Chapman J.A."/>
            <person name="Shapiro H."/>
            <person name="Aerts A."/>
            <person name="Otillar R.P."/>
            <person name="Terry A.Y."/>
            <person name="Boore J.L."/>
            <person name="Grigoriev I.V."/>
            <person name="Lindberg D.R."/>
            <person name="Seaver E.C."/>
            <person name="Weisblat D.A."/>
            <person name="Putnam N.H."/>
            <person name="Rokhsar D.S."/>
        </authorList>
    </citation>
    <scope>NUCLEOTIDE SEQUENCE</scope>
</reference>
<reference evidence="4" key="3">
    <citation type="submission" date="2015-06" db="UniProtKB">
        <authorList>
            <consortium name="EnsemblMetazoa"/>
        </authorList>
    </citation>
    <scope>IDENTIFICATION</scope>
</reference>
<keyword evidence="2" id="KW-0472">Membrane</keyword>
<feature type="region of interest" description="Disordered" evidence="1">
    <location>
        <begin position="192"/>
        <end position="232"/>
    </location>
</feature>
<feature type="region of interest" description="Disordered" evidence="1">
    <location>
        <begin position="57"/>
        <end position="81"/>
    </location>
</feature>
<keyword evidence="2" id="KW-0812">Transmembrane</keyword>
<protein>
    <submittedName>
        <fullName evidence="3 4">Uncharacterized protein</fullName>
    </submittedName>
</protein>
<feature type="compositionally biased region" description="Basic residues" evidence="1">
    <location>
        <begin position="200"/>
        <end position="212"/>
    </location>
</feature>
<dbReference type="EMBL" id="KB096324">
    <property type="protein sequence ID" value="ESO06715.1"/>
    <property type="molecule type" value="Genomic_DNA"/>
</dbReference>
<name>T1FQ08_HELRO</name>
<evidence type="ECO:0000256" key="2">
    <source>
        <dbReference type="SAM" id="Phobius"/>
    </source>
</evidence>
<dbReference type="RefSeq" id="XP_009016083.1">
    <property type="nucleotide sequence ID" value="XM_009017835.1"/>
</dbReference>
<reference evidence="5" key="1">
    <citation type="submission" date="2012-12" db="EMBL/GenBank/DDBJ databases">
        <authorList>
            <person name="Hellsten U."/>
            <person name="Grimwood J."/>
            <person name="Chapman J.A."/>
            <person name="Shapiro H."/>
            <person name="Aerts A."/>
            <person name="Otillar R.P."/>
            <person name="Terry A.Y."/>
            <person name="Boore J.L."/>
            <person name="Simakov O."/>
            <person name="Marletaz F."/>
            <person name="Cho S.-J."/>
            <person name="Edsinger-Gonzales E."/>
            <person name="Havlak P."/>
            <person name="Kuo D.-H."/>
            <person name="Larsson T."/>
            <person name="Lv J."/>
            <person name="Arendt D."/>
            <person name="Savage R."/>
            <person name="Osoegawa K."/>
            <person name="de Jong P."/>
            <person name="Lindberg D.R."/>
            <person name="Seaver E.C."/>
            <person name="Weisblat D.A."/>
            <person name="Putnam N.H."/>
            <person name="Grigoriev I.V."/>
            <person name="Rokhsar D.S."/>
        </authorList>
    </citation>
    <scope>NUCLEOTIDE SEQUENCE</scope>
</reference>
<organism evidence="4 5">
    <name type="scientific">Helobdella robusta</name>
    <name type="common">Californian leech</name>
    <dbReference type="NCBI Taxonomy" id="6412"/>
    <lineage>
        <taxon>Eukaryota</taxon>
        <taxon>Metazoa</taxon>
        <taxon>Spiralia</taxon>
        <taxon>Lophotrochozoa</taxon>
        <taxon>Annelida</taxon>
        <taxon>Clitellata</taxon>
        <taxon>Hirudinea</taxon>
        <taxon>Rhynchobdellida</taxon>
        <taxon>Glossiphoniidae</taxon>
        <taxon>Helobdella</taxon>
    </lineage>
</organism>
<dbReference type="EnsemblMetazoa" id="HelroT188467">
    <property type="protein sequence ID" value="HelroP188467"/>
    <property type="gene ID" value="HelroG188467"/>
</dbReference>
<feature type="transmembrane region" description="Helical" evidence="2">
    <location>
        <begin position="737"/>
        <end position="757"/>
    </location>
</feature>
<keyword evidence="2" id="KW-1133">Transmembrane helix</keyword>
<accession>T1FQ08</accession>
<proteinExistence type="predicted"/>
<feature type="compositionally biased region" description="Polar residues" evidence="1">
    <location>
        <begin position="360"/>
        <end position="374"/>
    </location>
</feature>
<feature type="region of interest" description="Disordered" evidence="1">
    <location>
        <begin position="122"/>
        <end position="164"/>
    </location>
</feature>
<dbReference type="HOGENOM" id="CLU_360271_0_0_1"/>
<dbReference type="GeneID" id="20210905"/>
<evidence type="ECO:0000313" key="4">
    <source>
        <dbReference type="EnsemblMetazoa" id="HelroP188467"/>
    </source>
</evidence>
<gene>
    <name evidence="4" type="primary">20210905</name>
    <name evidence="3" type="ORF">HELRODRAFT_188467</name>
</gene>
<feature type="region of interest" description="Disordered" evidence="1">
    <location>
        <begin position="360"/>
        <end position="394"/>
    </location>
</feature>
<dbReference type="EMBL" id="AMQM01000692">
    <property type="status" value="NOT_ANNOTATED_CDS"/>
    <property type="molecule type" value="Genomic_DNA"/>
</dbReference>
<feature type="compositionally biased region" description="Polar residues" evidence="1">
    <location>
        <begin position="533"/>
        <end position="544"/>
    </location>
</feature>
<dbReference type="Proteomes" id="UP000015101">
    <property type="component" value="Unassembled WGS sequence"/>
</dbReference>
<dbReference type="InParanoid" id="T1FQ08"/>
<feature type="compositionally biased region" description="Basic residues" evidence="1">
    <location>
        <begin position="499"/>
        <end position="509"/>
    </location>
</feature>
<feature type="region of interest" description="Disordered" evidence="1">
    <location>
        <begin position="490"/>
        <end position="509"/>
    </location>
</feature>
<feature type="compositionally biased region" description="Low complexity" evidence="1">
    <location>
        <begin position="68"/>
        <end position="81"/>
    </location>
</feature>